<dbReference type="CDD" id="cd01129">
    <property type="entry name" value="PulE-GspE-like"/>
    <property type="match status" value="1"/>
</dbReference>
<evidence type="ECO:0000256" key="3">
    <source>
        <dbReference type="ARBA" id="ARBA00022840"/>
    </source>
</evidence>
<protein>
    <submittedName>
        <fullName evidence="7">Flp pilus assembly complex ATPase component TadA</fullName>
    </submittedName>
</protein>
<dbReference type="RefSeq" id="WP_187717567.1">
    <property type="nucleotide sequence ID" value="NZ_JACTAH010000001.1"/>
</dbReference>
<dbReference type="Pfam" id="PF05157">
    <property type="entry name" value="MshEN"/>
    <property type="match status" value="1"/>
</dbReference>
<dbReference type="SUPFAM" id="SSF52540">
    <property type="entry name" value="P-loop containing nucleoside triphosphate hydrolases"/>
    <property type="match status" value="1"/>
</dbReference>
<dbReference type="InterPro" id="IPR027417">
    <property type="entry name" value="P-loop_NTPase"/>
</dbReference>
<organism evidence="7 8">
    <name type="scientific">Thauera sedimentorum</name>
    <dbReference type="NCBI Taxonomy" id="2767595"/>
    <lineage>
        <taxon>Bacteria</taxon>
        <taxon>Pseudomonadati</taxon>
        <taxon>Pseudomonadota</taxon>
        <taxon>Betaproteobacteria</taxon>
        <taxon>Rhodocyclales</taxon>
        <taxon>Zoogloeaceae</taxon>
        <taxon>Thauera</taxon>
    </lineage>
</organism>
<dbReference type="Pfam" id="PF00437">
    <property type="entry name" value="T2SSE"/>
    <property type="match status" value="1"/>
</dbReference>
<dbReference type="Gene3D" id="3.40.50.2300">
    <property type="match status" value="1"/>
</dbReference>
<dbReference type="SUPFAM" id="SSF52172">
    <property type="entry name" value="CheY-like"/>
    <property type="match status" value="1"/>
</dbReference>
<dbReference type="Gene3D" id="3.30.450.90">
    <property type="match status" value="1"/>
</dbReference>
<dbReference type="Gene3D" id="3.30.300.160">
    <property type="entry name" value="Type II secretion system, protein E, N-terminal domain"/>
    <property type="match status" value="1"/>
</dbReference>
<dbReference type="InterPro" id="IPR037257">
    <property type="entry name" value="T2SS_E_N_sf"/>
</dbReference>
<feature type="region of interest" description="Disordered" evidence="5">
    <location>
        <begin position="1"/>
        <end position="21"/>
    </location>
</feature>
<keyword evidence="3" id="KW-0067">ATP-binding</keyword>
<feature type="modified residue" description="4-aspartylphosphate" evidence="4">
    <location>
        <position position="78"/>
    </location>
</feature>
<keyword evidence="8" id="KW-1185">Reference proteome</keyword>
<dbReference type="SUPFAM" id="SSF160246">
    <property type="entry name" value="EspE N-terminal domain-like"/>
    <property type="match status" value="1"/>
</dbReference>
<dbReference type="PROSITE" id="PS50110">
    <property type="entry name" value="RESPONSE_REGULATORY"/>
    <property type="match status" value="1"/>
</dbReference>
<dbReference type="InterPro" id="IPR001482">
    <property type="entry name" value="T2SS/T4SS_dom"/>
</dbReference>
<proteinExistence type="inferred from homology"/>
<dbReference type="Proteomes" id="UP000603602">
    <property type="component" value="Unassembled WGS sequence"/>
</dbReference>
<dbReference type="Gene3D" id="3.40.50.300">
    <property type="entry name" value="P-loop containing nucleotide triphosphate hydrolases"/>
    <property type="match status" value="1"/>
</dbReference>
<accession>A0ABR9B8Y2</accession>
<dbReference type="CDD" id="cd17569">
    <property type="entry name" value="REC_HupR-like"/>
    <property type="match status" value="1"/>
</dbReference>
<keyword evidence="2" id="KW-0547">Nucleotide-binding</keyword>
<dbReference type="PANTHER" id="PTHR30258">
    <property type="entry name" value="TYPE II SECRETION SYSTEM PROTEIN GSPE-RELATED"/>
    <property type="match status" value="1"/>
</dbReference>
<evidence type="ECO:0000313" key="8">
    <source>
        <dbReference type="Proteomes" id="UP000603602"/>
    </source>
</evidence>
<comment type="similarity">
    <text evidence="1">Belongs to the GSP E family.</text>
</comment>
<evidence type="ECO:0000256" key="2">
    <source>
        <dbReference type="ARBA" id="ARBA00022741"/>
    </source>
</evidence>
<evidence type="ECO:0000259" key="6">
    <source>
        <dbReference type="PROSITE" id="PS50110"/>
    </source>
</evidence>
<dbReference type="InterPro" id="IPR003593">
    <property type="entry name" value="AAA+_ATPase"/>
</dbReference>
<dbReference type="Pfam" id="PF00072">
    <property type="entry name" value="Response_reg"/>
    <property type="match status" value="1"/>
</dbReference>
<feature type="domain" description="Response regulatory" evidence="6">
    <location>
        <begin position="29"/>
        <end position="144"/>
    </location>
</feature>
<dbReference type="InterPro" id="IPR007831">
    <property type="entry name" value="T2SS_GspE_N"/>
</dbReference>
<evidence type="ECO:0000313" key="7">
    <source>
        <dbReference type="EMBL" id="MBD8502813.1"/>
    </source>
</evidence>
<evidence type="ECO:0000256" key="4">
    <source>
        <dbReference type="PROSITE-ProRule" id="PRU00169"/>
    </source>
</evidence>
<dbReference type="SMART" id="SM00382">
    <property type="entry name" value="AAA"/>
    <property type="match status" value="1"/>
</dbReference>
<dbReference type="EMBL" id="JACYTO010000001">
    <property type="protein sequence ID" value="MBD8502813.1"/>
    <property type="molecule type" value="Genomic_DNA"/>
</dbReference>
<sequence length="748" mass="81624">MSQFARYFTGQPSGATPEPATAEAREPYRLLLVDDEPGVLKALTRVFRQEAYQVLTAADAAEGLARLREQTIHLVISDYMMPGMNGAEFLKQVKALSPDTLRIMLTGHADTGAVMGAINDGAVYKFILKPWNDDDLRVTVALALEQFDLVRRNRALASENSRKSKEIEALARITAGHASRLGIALNKKGLITDAQLQELHRQQQARREPLIALLLEKGWLTEAQVRAFLRKDLLMEEVALTEIPVQKALADLLPHSLCERQLVVPIALEGRRLTLAMADPMDTALTDEIRFTAGLELKVVMADVAAIRERIGALYGEEVDFRELETIIGGPDPYEGIEIVIDEDDQASLDTLLTESDAPPAIRLANAVVLEAIRLGASDIHLQPRAKAVVVRYRIDGVLQDKIQIPHHLHGSLVSRFKIMAELDIAERRRPQDGRLTVKSPLKVVDLRISTLPTINGEKVVMRLLDRNAAVPSLDQLGFNPVDLGHLRASIDRPQGIILATGPTGSGKTTTLYSLLQANADPGKNYVTIEDPVEYYLDMAGQVLIKEKIGLTFPSVLRAMLRQDPDVILLGEIRDFDTAEVAFHAALTGHQVFSTLHTNSAVATIARLLDLGLKPYVVASALEAVLAQRLVRGICPACREEARPDAALLQRLGGRFASEPPPAFVGRGCQICHGSGYKGRIGLYELLVMSDAIRETIARGGSLLEIGVQARQAGMGSLAEDAYGKVAEGRTSLSEVLRVLGPVATENA</sequence>
<gene>
    <name evidence="7" type="primary">tadA</name>
    <name evidence="7" type="ORF">IFO67_07950</name>
</gene>
<dbReference type="PROSITE" id="PS00662">
    <property type="entry name" value="T2SP_E"/>
    <property type="match status" value="1"/>
</dbReference>
<dbReference type="InterPro" id="IPR001789">
    <property type="entry name" value="Sig_transdc_resp-reg_receiver"/>
</dbReference>
<dbReference type="PANTHER" id="PTHR30258:SF2">
    <property type="entry name" value="COMG OPERON PROTEIN 1"/>
    <property type="match status" value="1"/>
</dbReference>
<dbReference type="SMART" id="SM00448">
    <property type="entry name" value="REC"/>
    <property type="match status" value="1"/>
</dbReference>
<keyword evidence="4" id="KW-0597">Phosphoprotein</keyword>
<comment type="caution">
    <text evidence="7">The sequence shown here is derived from an EMBL/GenBank/DDBJ whole genome shotgun (WGS) entry which is preliminary data.</text>
</comment>
<evidence type="ECO:0000256" key="1">
    <source>
        <dbReference type="ARBA" id="ARBA00006611"/>
    </source>
</evidence>
<dbReference type="InterPro" id="IPR011006">
    <property type="entry name" value="CheY-like_superfamily"/>
</dbReference>
<name>A0ABR9B8Y2_9RHOO</name>
<evidence type="ECO:0000256" key="5">
    <source>
        <dbReference type="SAM" id="MobiDB-lite"/>
    </source>
</evidence>
<reference evidence="8" key="1">
    <citation type="submission" date="2023-07" db="EMBL/GenBank/DDBJ databases">
        <title>Thauera sp. CAU 1555 isolated from sand of Yaerae Beach.</title>
        <authorList>
            <person name="Kim W."/>
        </authorList>
    </citation>
    <scope>NUCLEOTIDE SEQUENCE [LARGE SCALE GENOMIC DNA]</scope>
    <source>
        <strain evidence="8">CAU 1555</strain>
    </source>
</reference>